<evidence type="ECO:0000256" key="2">
    <source>
        <dbReference type="ARBA" id="ARBA00009533"/>
    </source>
</evidence>
<comment type="similarity">
    <text evidence="2 7">Belongs to the group II decarboxylase family.</text>
</comment>
<dbReference type="EMBL" id="LMWX01000014">
    <property type="protein sequence ID" value="KUN87383.1"/>
    <property type="molecule type" value="Genomic_DNA"/>
</dbReference>
<dbReference type="RefSeq" id="WP_061919556.1">
    <property type="nucleotide sequence ID" value="NZ_KQ948854.1"/>
</dbReference>
<dbReference type="AlphaFoldDB" id="A0A101T886"/>
<reference evidence="8 9" key="1">
    <citation type="submission" date="2015-10" db="EMBL/GenBank/DDBJ databases">
        <title>Draft genome sequence of Streptomyces bungoensis DSM 41781, type strain for the species Streptomyces bungoensis.</title>
        <authorList>
            <person name="Ruckert C."/>
            <person name="Winkler A."/>
            <person name="Kalinowski J."/>
            <person name="Kampfer P."/>
            <person name="Glaeser S."/>
        </authorList>
    </citation>
    <scope>NUCLEOTIDE SEQUENCE [LARGE SCALE GENOMIC DNA]</scope>
    <source>
        <strain evidence="8 9">DSM 41781</strain>
    </source>
</reference>
<dbReference type="GO" id="GO:0030170">
    <property type="term" value="F:pyridoxal phosphate binding"/>
    <property type="evidence" value="ECO:0007669"/>
    <property type="project" value="InterPro"/>
</dbReference>
<dbReference type="GO" id="GO:0005737">
    <property type="term" value="C:cytoplasm"/>
    <property type="evidence" value="ECO:0007669"/>
    <property type="project" value="TreeGrafter"/>
</dbReference>
<keyword evidence="3" id="KW-0210">Decarboxylase</keyword>
<comment type="caution">
    <text evidence="8">The sequence shown here is derived from an EMBL/GenBank/DDBJ whole genome shotgun (WGS) entry which is preliminary data.</text>
</comment>
<dbReference type="InterPro" id="IPR015422">
    <property type="entry name" value="PyrdxlP-dep_Trfase_small"/>
</dbReference>
<dbReference type="PANTHER" id="PTHR45677">
    <property type="entry name" value="GLUTAMATE DECARBOXYLASE-RELATED"/>
    <property type="match status" value="1"/>
</dbReference>
<dbReference type="PANTHER" id="PTHR45677:SF8">
    <property type="entry name" value="CYSTEINE SULFINIC ACID DECARBOXYLASE"/>
    <property type="match status" value="1"/>
</dbReference>
<evidence type="ECO:0000256" key="7">
    <source>
        <dbReference type="RuleBase" id="RU000382"/>
    </source>
</evidence>
<dbReference type="STRING" id="285568.AQJ66_10600"/>
<feature type="modified residue" description="N6-(pyridoxal phosphate)lysine" evidence="6">
    <location>
        <position position="281"/>
    </location>
</feature>
<organism evidence="8 9">
    <name type="scientific">Streptomyces bungoensis</name>
    <dbReference type="NCBI Taxonomy" id="285568"/>
    <lineage>
        <taxon>Bacteria</taxon>
        <taxon>Bacillati</taxon>
        <taxon>Actinomycetota</taxon>
        <taxon>Actinomycetes</taxon>
        <taxon>Kitasatosporales</taxon>
        <taxon>Streptomycetaceae</taxon>
        <taxon>Streptomyces</taxon>
    </lineage>
</organism>
<dbReference type="GO" id="GO:0004058">
    <property type="term" value="F:aromatic-L-amino-acid decarboxylase activity"/>
    <property type="evidence" value="ECO:0007669"/>
    <property type="project" value="UniProtKB-ARBA"/>
</dbReference>
<dbReference type="Gene3D" id="3.40.640.10">
    <property type="entry name" value="Type I PLP-dependent aspartate aminotransferase-like (Major domain)"/>
    <property type="match status" value="1"/>
</dbReference>
<evidence type="ECO:0000256" key="4">
    <source>
        <dbReference type="ARBA" id="ARBA00022898"/>
    </source>
</evidence>
<dbReference type="Pfam" id="PF00282">
    <property type="entry name" value="Pyridoxal_deC"/>
    <property type="match status" value="1"/>
</dbReference>
<gene>
    <name evidence="8" type="ORF">AQJ66_10600</name>
</gene>
<evidence type="ECO:0000256" key="6">
    <source>
        <dbReference type="PIRSR" id="PIRSR602129-50"/>
    </source>
</evidence>
<keyword evidence="4 6" id="KW-0663">Pyridoxal phosphate</keyword>
<dbReference type="Gene3D" id="3.90.1150.10">
    <property type="entry name" value="Aspartate Aminotransferase, domain 1"/>
    <property type="match status" value="1"/>
</dbReference>
<dbReference type="SUPFAM" id="SSF53383">
    <property type="entry name" value="PLP-dependent transferases"/>
    <property type="match status" value="1"/>
</dbReference>
<keyword evidence="9" id="KW-1185">Reference proteome</keyword>
<accession>A0A101T886</accession>
<keyword evidence="5 7" id="KW-0456">Lyase</keyword>
<proteinExistence type="inferred from homology"/>
<dbReference type="InterPro" id="IPR015424">
    <property type="entry name" value="PyrdxlP-dep_Trfase"/>
</dbReference>
<dbReference type="InterPro" id="IPR002129">
    <property type="entry name" value="PyrdxlP-dep_de-COase"/>
</dbReference>
<evidence type="ECO:0000256" key="3">
    <source>
        <dbReference type="ARBA" id="ARBA00022793"/>
    </source>
</evidence>
<evidence type="ECO:0000256" key="1">
    <source>
        <dbReference type="ARBA" id="ARBA00001933"/>
    </source>
</evidence>
<protein>
    <submittedName>
        <fullName evidence="8">Amino acid decarboxylase</fullName>
    </submittedName>
</protein>
<name>A0A101T886_9ACTN</name>
<evidence type="ECO:0000256" key="5">
    <source>
        <dbReference type="ARBA" id="ARBA00023239"/>
    </source>
</evidence>
<comment type="cofactor">
    <cofactor evidence="1 6 7">
        <name>pyridoxal 5'-phosphate</name>
        <dbReference type="ChEBI" id="CHEBI:597326"/>
    </cofactor>
</comment>
<evidence type="ECO:0000313" key="9">
    <source>
        <dbReference type="Proteomes" id="UP000053024"/>
    </source>
</evidence>
<sequence length="451" mass="46754">MSTPPLASGPDGPAALRPLLDTVLDALTSGARARSGPLPAGGPQAVTARITDALGDVLPEHGDPDALRTLVHALAEGAADPADPLCAGHLHSPPLAVATAADLAVSALNPSLDSWDQAPGASALEAEVTRALARHIGLADALATTGGSESNHLALLLARETHGGVRLVCGANAHHSLPRAAWLLGLPDPVVVPAPRGTLDPAALDAALTALSGPLLVAATAGTTDAGLIDPLPEIAGLCTAHGARLHIDAAYGAGLAFSDRHREKLAGLQAAHTVTLDLHKLGWQPAAAGLLAVARPRDLAALHHRADYLNAEDDTEAGLPDLLGRSLRTTRRPDLLKTAVTLRTLGRTGLGALVDQVCARAREFAELVREHPGFDLYDRPTISTVCFRPAGASDDTVAALRRRLLHEGRAVLGRARLDGRLWLKATLLHPHTRPDELAQLLKLAEGTTPR</sequence>
<dbReference type="OrthoDB" id="3335676at2"/>
<dbReference type="Proteomes" id="UP000053024">
    <property type="component" value="Unassembled WGS sequence"/>
</dbReference>
<evidence type="ECO:0000313" key="8">
    <source>
        <dbReference type="EMBL" id="KUN87383.1"/>
    </source>
</evidence>
<dbReference type="GO" id="GO:0019752">
    <property type="term" value="P:carboxylic acid metabolic process"/>
    <property type="evidence" value="ECO:0007669"/>
    <property type="project" value="InterPro"/>
</dbReference>
<dbReference type="InterPro" id="IPR015421">
    <property type="entry name" value="PyrdxlP-dep_Trfase_major"/>
</dbReference>